<keyword evidence="5 8" id="KW-0418">Kinase</keyword>
<evidence type="ECO:0000313" key="8">
    <source>
        <dbReference type="EMBL" id="ATB45152.1"/>
    </source>
</evidence>
<evidence type="ECO:0000256" key="1">
    <source>
        <dbReference type="ARBA" id="ARBA00000085"/>
    </source>
</evidence>
<dbReference type="GO" id="GO:0009927">
    <property type="term" value="F:histidine phosphotransfer kinase activity"/>
    <property type="evidence" value="ECO:0007669"/>
    <property type="project" value="TreeGrafter"/>
</dbReference>
<dbReference type="GO" id="GO:0000155">
    <property type="term" value="F:phosphorelay sensor kinase activity"/>
    <property type="evidence" value="ECO:0007669"/>
    <property type="project" value="InterPro"/>
</dbReference>
<dbReference type="Gene3D" id="1.10.287.130">
    <property type="match status" value="1"/>
</dbReference>
<dbReference type="PANTHER" id="PTHR43047">
    <property type="entry name" value="TWO-COMPONENT HISTIDINE PROTEIN KINASE"/>
    <property type="match status" value="1"/>
</dbReference>
<dbReference type="SMART" id="SM00388">
    <property type="entry name" value="HisKA"/>
    <property type="match status" value="1"/>
</dbReference>
<evidence type="ECO:0000313" key="9">
    <source>
        <dbReference type="Proteomes" id="UP000217343"/>
    </source>
</evidence>
<dbReference type="Pfam" id="PF13185">
    <property type="entry name" value="GAF_2"/>
    <property type="match status" value="1"/>
</dbReference>
<evidence type="ECO:0000256" key="3">
    <source>
        <dbReference type="ARBA" id="ARBA00022553"/>
    </source>
</evidence>
<dbReference type="SMART" id="SM00065">
    <property type="entry name" value="GAF"/>
    <property type="match status" value="3"/>
</dbReference>
<dbReference type="SUPFAM" id="SSF47384">
    <property type="entry name" value="Homodimeric domain of signal transducing histidine kinase"/>
    <property type="match status" value="1"/>
</dbReference>
<feature type="compositionally biased region" description="Low complexity" evidence="6">
    <location>
        <begin position="1"/>
        <end position="12"/>
    </location>
</feature>
<gene>
    <name evidence="8" type="ORF">MYMAC_000736</name>
</gene>
<dbReference type="Proteomes" id="UP000217343">
    <property type="component" value="Chromosome"/>
</dbReference>
<dbReference type="PROSITE" id="PS50109">
    <property type="entry name" value="HIS_KIN"/>
    <property type="match status" value="1"/>
</dbReference>
<dbReference type="InterPro" id="IPR003018">
    <property type="entry name" value="GAF"/>
</dbReference>
<feature type="domain" description="Histidine kinase" evidence="7">
    <location>
        <begin position="613"/>
        <end position="829"/>
    </location>
</feature>
<dbReference type="InterPro" id="IPR004358">
    <property type="entry name" value="Sig_transdc_His_kin-like_C"/>
</dbReference>
<dbReference type="FunFam" id="3.30.565.10:FF:000006">
    <property type="entry name" value="Sensor histidine kinase WalK"/>
    <property type="match status" value="1"/>
</dbReference>
<keyword evidence="3" id="KW-0597">Phosphoprotein</keyword>
<dbReference type="InterPro" id="IPR005467">
    <property type="entry name" value="His_kinase_dom"/>
</dbReference>
<dbReference type="CDD" id="cd00082">
    <property type="entry name" value="HisKA"/>
    <property type="match status" value="1"/>
</dbReference>
<dbReference type="PRINTS" id="PR00344">
    <property type="entry name" value="BCTRLSENSOR"/>
</dbReference>
<evidence type="ECO:0000256" key="4">
    <source>
        <dbReference type="ARBA" id="ARBA00022679"/>
    </source>
</evidence>
<dbReference type="Pfam" id="PF02518">
    <property type="entry name" value="HATPase_c"/>
    <property type="match status" value="1"/>
</dbReference>
<accession>A0A250JNV0</accession>
<dbReference type="Pfam" id="PF00512">
    <property type="entry name" value="HisKA"/>
    <property type="match status" value="1"/>
</dbReference>
<dbReference type="InterPro" id="IPR036890">
    <property type="entry name" value="HATPase_C_sf"/>
</dbReference>
<organism evidence="8 9">
    <name type="scientific">Corallococcus macrosporus DSM 14697</name>
    <dbReference type="NCBI Taxonomy" id="1189310"/>
    <lineage>
        <taxon>Bacteria</taxon>
        <taxon>Pseudomonadati</taxon>
        <taxon>Myxococcota</taxon>
        <taxon>Myxococcia</taxon>
        <taxon>Myxococcales</taxon>
        <taxon>Cystobacterineae</taxon>
        <taxon>Myxococcaceae</taxon>
        <taxon>Corallococcus</taxon>
    </lineage>
</organism>
<dbReference type="EMBL" id="CP022203">
    <property type="protein sequence ID" value="ATB45152.1"/>
    <property type="molecule type" value="Genomic_DNA"/>
</dbReference>
<dbReference type="Gene3D" id="3.30.450.40">
    <property type="match status" value="3"/>
</dbReference>
<dbReference type="InterPro" id="IPR003661">
    <property type="entry name" value="HisK_dim/P_dom"/>
</dbReference>
<dbReference type="InterPro" id="IPR029016">
    <property type="entry name" value="GAF-like_dom_sf"/>
</dbReference>
<dbReference type="PANTHER" id="PTHR43047:SF72">
    <property type="entry name" value="OSMOSENSING HISTIDINE PROTEIN KINASE SLN1"/>
    <property type="match status" value="1"/>
</dbReference>
<dbReference type="InterPro" id="IPR036097">
    <property type="entry name" value="HisK_dim/P_sf"/>
</dbReference>
<dbReference type="AlphaFoldDB" id="A0A250JNV0"/>
<dbReference type="KEGG" id="mmas:MYMAC_000736"/>
<dbReference type="Gene3D" id="3.30.565.10">
    <property type="entry name" value="Histidine kinase-like ATPase, C-terminal domain"/>
    <property type="match status" value="1"/>
</dbReference>
<evidence type="ECO:0000256" key="6">
    <source>
        <dbReference type="SAM" id="MobiDB-lite"/>
    </source>
</evidence>
<dbReference type="SUPFAM" id="SSF55781">
    <property type="entry name" value="GAF domain-like"/>
    <property type="match status" value="3"/>
</dbReference>
<keyword evidence="4" id="KW-0808">Transferase</keyword>
<reference evidence="8 9" key="1">
    <citation type="submission" date="2017-06" db="EMBL/GenBank/DDBJ databases">
        <title>Sequencing and comparative analysis of myxobacterial genomes.</title>
        <authorList>
            <person name="Rupp O."/>
            <person name="Goesmann A."/>
            <person name="Sogaard-Andersen L."/>
        </authorList>
    </citation>
    <scope>NUCLEOTIDE SEQUENCE [LARGE SCALE GENOMIC DNA]</scope>
    <source>
        <strain evidence="8 9">DSM 14697</strain>
    </source>
</reference>
<evidence type="ECO:0000259" key="7">
    <source>
        <dbReference type="PROSITE" id="PS50109"/>
    </source>
</evidence>
<dbReference type="SUPFAM" id="SSF55874">
    <property type="entry name" value="ATPase domain of HSP90 chaperone/DNA topoisomerase II/histidine kinase"/>
    <property type="match status" value="1"/>
</dbReference>
<keyword evidence="9" id="KW-1185">Reference proteome</keyword>
<feature type="compositionally biased region" description="Basic and acidic residues" evidence="6">
    <location>
        <begin position="13"/>
        <end position="31"/>
    </location>
</feature>
<dbReference type="InterPro" id="IPR003594">
    <property type="entry name" value="HATPase_dom"/>
</dbReference>
<feature type="region of interest" description="Disordered" evidence="6">
    <location>
        <begin position="1"/>
        <end position="47"/>
    </location>
</feature>
<proteinExistence type="predicted"/>
<sequence length="833" mass="89897">MSRRPSSSSRPASVDEREPARSVSPEREDVCPPRVPEAQAGGAGRAVRLRGSDDAEERIAFLSSAGELLSSSLESGTVLQRLAELAVPLLADWCAVDVLSADGRVERLAAAHRSPDKVALVHALSRLQPPDLKAPGGVPEVLRTGKAALLPEVLEAVVPGLVHTEAQLEVARRLGIRAVLIVPLLARGRVLGALSLVRGEEDALPGAADLELALELARRASLSLDNALLYAEARSVQRRTERLQAVTAALSRAATAEDVAEALMHEAPRPGGPARGAVLGMLEDGRLHVLGSFGYPPETLDALRGLWADQVPGVDRALERLEPQWLPSHEALMRDVPASVRAVVERMGQGARAVLPLRVEHRVRGFLLWAWEGAHDFLAEERGFLGALAQQGAQALERAALYEALRERGGKLHLALEAGKEAEERLFFLLEASRALAEHLDDVEWTLEHVARLAARNAATYCLVELVGADGVLRCVAASHREPERDVSGLASPPPSWVEGALHPARECFLSGETRFLPEVGPELRERMCQGPEHRALLEALNPHSLLAVPVRMRGRTLGVITLGTAAPCRRLVTPDVGMAEELARRVAVALENASLYRDAQAAVRLRDEFLSVASHELKTPLTSLKLQHGLIDRALGAAGGDKVRPRLATAMRQVQRLSALVDSLLDVSRISLGRLTLEPAEVDLGQAVRDAVERLEEVFIQAGCSVRVDVPGPLPGQWDSLRLDQVLVNLLTNAAKYGAGRPVLVEAAFDGEESVRVSVRDEGIGISAEDLPRLFRRFERAVSERHYGGLGLGLYISRQIVDAMGGRIEVESRPGLGSMFTVCLPRGRAVAR</sequence>
<dbReference type="SMART" id="SM00387">
    <property type="entry name" value="HATPase_c"/>
    <property type="match status" value="1"/>
</dbReference>
<evidence type="ECO:0000256" key="2">
    <source>
        <dbReference type="ARBA" id="ARBA00012438"/>
    </source>
</evidence>
<evidence type="ECO:0000256" key="5">
    <source>
        <dbReference type="ARBA" id="ARBA00022777"/>
    </source>
</evidence>
<comment type="catalytic activity">
    <reaction evidence="1">
        <text>ATP + protein L-histidine = ADP + protein N-phospho-L-histidine.</text>
        <dbReference type="EC" id="2.7.13.3"/>
    </reaction>
</comment>
<dbReference type="GO" id="GO:0005886">
    <property type="term" value="C:plasma membrane"/>
    <property type="evidence" value="ECO:0007669"/>
    <property type="project" value="TreeGrafter"/>
</dbReference>
<dbReference type="EC" id="2.7.13.3" evidence="2"/>
<dbReference type="Pfam" id="PF01590">
    <property type="entry name" value="GAF"/>
    <property type="match status" value="2"/>
</dbReference>
<protein>
    <recommendedName>
        <fullName evidence="2">histidine kinase</fullName>
        <ecNumber evidence="2">2.7.13.3</ecNumber>
    </recommendedName>
</protein>
<name>A0A250JNV0_9BACT</name>